<gene>
    <name evidence="8" type="ORF">AWC35_01875</name>
</gene>
<evidence type="ECO:0000259" key="7">
    <source>
        <dbReference type="Pfam" id="PF00296"/>
    </source>
</evidence>
<sequence>MAQNRSHLHFNFHGNSSGEHLAAWRRESTELPARFLPEHYIQIAKLAEKGLFDAVFFAAGLAIPDDGRPVRPLIDPTVLIPVLAAQTSHIGFVATLSTTFNEPYNVARTLASLDHVCGGRIGWNIVTTYDEQAAANFGMTSLPDRASRYARAEEFVNVVCKLWGSWADDAVLSKRGGEVDINNQHIHPVHHVGRFFSVKGASQTPRTPQGRPVLFQAGGSPAGMALAARYADAVFSIGLELEQAQNFYRELKKQVVEAGRSPDDLAVLPGVYLYLGGTEDEAERKRIALLEAPGALEGYVKQLATRLGVQAEALVLDAPVPESILRDAESRAGSVGHTRALVASLGSGHQTLRQFIARQPVGGPHRVIIGTPEQAAATLADWFRQGAADGFNIGNLSLPELEMFVEGVVPILQKQGLFREGYSGNTLRHHLEALH</sequence>
<dbReference type="PANTHER" id="PTHR30011:SF16">
    <property type="entry name" value="C2H2 FINGER DOMAIN TRANSCRIPTION FACTOR (EUROFUNG)-RELATED"/>
    <property type="match status" value="1"/>
</dbReference>
<feature type="binding site" evidence="6">
    <location>
        <position position="95"/>
    </location>
    <ligand>
        <name>FMN</name>
        <dbReference type="ChEBI" id="CHEBI:58210"/>
    </ligand>
</feature>
<dbReference type="RefSeq" id="WP_095844793.1">
    <property type="nucleotide sequence ID" value="NZ_CP014136.1"/>
</dbReference>
<dbReference type="SUPFAM" id="SSF51679">
    <property type="entry name" value="Bacterial luciferase-like"/>
    <property type="match status" value="1"/>
</dbReference>
<proteinExistence type="inferred from homology"/>
<dbReference type="Proteomes" id="UP000217182">
    <property type="component" value="Chromosome"/>
</dbReference>
<evidence type="ECO:0000313" key="8">
    <source>
        <dbReference type="EMBL" id="ATA18200.1"/>
    </source>
</evidence>
<reference evidence="8 9" key="1">
    <citation type="submission" date="2016-01" db="EMBL/GenBank/DDBJ databases">
        <authorList>
            <person name="Oliw E.H."/>
        </authorList>
    </citation>
    <scope>NUCLEOTIDE SEQUENCE [LARGE SCALE GENOMIC DNA]</scope>
    <source>
        <strain evidence="8 9">FRB97</strain>
    </source>
</reference>
<evidence type="ECO:0000256" key="5">
    <source>
        <dbReference type="ARBA" id="ARBA00033748"/>
    </source>
</evidence>
<feature type="domain" description="Luciferase-like" evidence="7">
    <location>
        <begin position="36"/>
        <end position="387"/>
    </location>
</feature>
<dbReference type="EMBL" id="CP014136">
    <property type="protein sequence ID" value="ATA18200.1"/>
    <property type="molecule type" value="Genomic_DNA"/>
</dbReference>
<accession>A0A250AW78</accession>
<protein>
    <recommendedName>
        <fullName evidence="7">Luciferase-like domain-containing protein</fullName>
    </recommendedName>
</protein>
<evidence type="ECO:0000256" key="4">
    <source>
        <dbReference type="ARBA" id="ARBA00023033"/>
    </source>
</evidence>
<keyword evidence="3" id="KW-0560">Oxidoreductase</keyword>
<keyword evidence="4" id="KW-0503">Monooxygenase</keyword>
<evidence type="ECO:0000313" key="9">
    <source>
        <dbReference type="Proteomes" id="UP000217182"/>
    </source>
</evidence>
<dbReference type="Gene3D" id="3.20.20.30">
    <property type="entry name" value="Luciferase-like domain"/>
    <property type="match status" value="1"/>
</dbReference>
<evidence type="ECO:0000256" key="1">
    <source>
        <dbReference type="ARBA" id="ARBA00022630"/>
    </source>
</evidence>
<dbReference type="InterPro" id="IPR016215">
    <property type="entry name" value="NTA_MOA"/>
</dbReference>
<dbReference type="KEGG" id="gqu:AWC35_01875"/>
<dbReference type="OrthoDB" id="6133319at2"/>
<evidence type="ECO:0000256" key="3">
    <source>
        <dbReference type="ARBA" id="ARBA00023002"/>
    </source>
</evidence>
<dbReference type="PIRSF" id="PIRSF000337">
    <property type="entry name" value="NTA_MOA"/>
    <property type="match status" value="1"/>
</dbReference>
<organism evidence="8 9">
    <name type="scientific">Gibbsiella quercinecans</name>
    <dbReference type="NCBI Taxonomy" id="929813"/>
    <lineage>
        <taxon>Bacteria</taxon>
        <taxon>Pseudomonadati</taxon>
        <taxon>Pseudomonadota</taxon>
        <taxon>Gammaproteobacteria</taxon>
        <taxon>Enterobacterales</taxon>
        <taxon>Yersiniaceae</taxon>
        <taxon>Gibbsiella</taxon>
    </lineage>
</organism>
<dbReference type="NCBIfam" id="TIGR03860">
    <property type="entry name" value="FMN_nitrolo"/>
    <property type="match status" value="1"/>
</dbReference>
<keyword evidence="9" id="KW-1185">Reference proteome</keyword>
<dbReference type="GO" id="GO:0016705">
    <property type="term" value="F:oxidoreductase activity, acting on paired donors, with incorporation or reduction of molecular oxygen"/>
    <property type="evidence" value="ECO:0007669"/>
    <property type="project" value="InterPro"/>
</dbReference>
<dbReference type="InterPro" id="IPR036661">
    <property type="entry name" value="Luciferase-like_sf"/>
</dbReference>
<dbReference type="InterPro" id="IPR051260">
    <property type="entry name" value="Diverse_substr_monoxygenases"/>
</dbReference>
<keyword evidence="2 6" id="KW-0288">FMN</keyword>
<feature type="binding site" evidence="6">
    <location>
        <position position="149"/>
    </location>
    <ligand>
        <name>FMN</name>
        <dbReference type="ChEBI" id="CHEBI:58210"/>
    </ligand>
</feature>
<dbReference type="Pfam" id="PF00296">
    <property type="entry name" value="Bac_luciferase"/>
    <property type="match status" value="1"/>
</dbReference>
<evidence type="ECO:0000256" key="6">
    <source>
        <dbReference type="PIRSR" id="PIRSR000337-1"/>
    </source>
</evidence>
<name>A0A250AW78_9GAMM</name>
<dbReference type="PANTHER" id="PTHR30011">
    <property type="entry name" value="ALKANESULFONATE MONOOXYGENASE-RELATED"/>
    <property type="match status" value="1"/>
</dbReference>
<dbReference type="InterPro" id="IPR011251">
    <property type="entry name" value="Luciferase-like_dom"/>
</dbReference>
<evidence type="ECO:0000256" key="2">
    <source>
        <dbReference type="ARBA" id="ARBA00022643"/>
    </source>
</evidence>
<feature type="binding site" evidence="6">
    <location>
        <position position="220"/>
    </location>
    <ligand>
        <name>FMN</name>
        <dbReference type="ChEBI" id="CHEBI:58210"/>
    </ligand>
</feature>
<keyword evidence="1 6" id="KW-0285">Flavoprotein</keyword>
<comment type="similarity">
    <text evidence="5">Belongs to the NtaA/SnaA/DszA monooxygenase family.</text>
</comment>
<dbReference type="CDD" id="cd01095">
    <property type="entry name" value="Nitrilotriacetate_monoxgenase"/>
    <property type="match status" value="1"/>
</dbReference>
<dbReference type="AlphaFoldDB" id="A0A250AW78"/>
<dbReference type="GO" id="GO:0004497">
    <property type="term" value="F:monooxygenase activity"/>
    <property type="evidence" value="ECO:0007669"/>
    <property type="project" value="UniProtKB-KW"/>
</dbReference>